<evidence type="ECO:0000256" key="2">
    <source>
        <dbReference type="PROSITE-ProRule" id="PRU00335"/>
    </source>
</evidence>
<dbReference type="InterPro" id="IPR009057">
    <property type="entry name" value="Homeodomain-like_sf"/>
</dbReference>
<dbReference type="SUPFAM" id="SSF46689">
    <property type="entry name" value="Homeodomain-like"/>
    <property type="match status" value="1"/>
</dbReference>
<proteinExistence type="predicted"/>
<dbReference type="GO" id="GO:0003700">
    <property type="term" value="F:DNA-binding transcription factor activity"/>
    <property type="evidence" value="ECO:0007669"/>
    <property type="project" value="TreeGrafter"/>
</dbReference>
<comment type="caution">
    <text evidence="5">The sequence shown here is derived from an EMBL/GenBank/DDBJ whole genome shotgun (WGS) entry which is preliminary data.</text>
</comment>
<dbReference type="InterPro" id="IPR001647">
    <property type="entry name" value="HTH_TetR"/>
</dbReference>
<dbReference type="Gene3D" id="1.10.10.60">
    <property type="entry name" value="Homeodomain-like"/>
    <property type="match status" value="1"/>
</dbReference>
<evidence type="ECO:0000259" key="3">
    <source>
        <dbReference type="PROSITE" id="PS50977"/>
    </source>
</evidence>
<accession>A0A0C1R4I0</accession>
<feature type="domain" description="HTH tetR-type" evidence="3">
    <location>
        <begin position="8"/>
        <end position="68"/>
    </location>
</feature>
<name>A0A0C1R4I0_9CYAN</name>
<gene>
    <name evidence="5" type="ORF">DA73_0219375</name>
    <name evidence="4" type="ORF">DA73_0400015150</name>
</gene>
<dbReference type="Proteomes" id="UP000029738">
    <property type="component" value="Unassembled WGS sequence"/>
</dbReference>
<dbReference type="PROSITE" id="PS50977">
    <property type="entry name" value="HTH_TETR_2"/>
    <property type="match status" value="1"/>
</dbReference>
<evidence type="ECO:0000313" key="4">
    <source>
        <dbReference type="EMBL" id="KAF3886665.1"/>
    </source>
</evidence>
<feature type="DNA-binding region" description="H-T-H motif" evidence="2">
    <location>
        <begin position="31"/>
        <end position="50"/>
    </location>
</feature>
<keyword evidence="6" id="KW-1185">Reference proteome</keyword>
<dbReference type="InterPro" id="IPR050109">
    <property type="entry name" value="HTH-type_TetR-like_transc_reg"/>
</dbReference>
<dbReference type="Gene3D" id="1.10.357.10">
    <property type="entry name" value="Tetracycline Repressor, domain 2"/>
    <property type="match status" value="1"/>
</dbReference>
<dbReference type="PRINTS" id="PR00455">
    <property type="entry name" value="HTHTETR"/>
</dbReference>
<dbReference type="STRING" id="1479485.DA73_0219375"/>
<dbReference type="RefSeq" id="WP_038074552.1">
    <property type="nucleotide sequence ID" value="NZ_JHEG04000001.1"/>
</dbReference>
<keyword evidence="1 2" id="KW-0238">DNA-binding</keyword>
<dbReference type="Pfam" id="PF00440">
    <property type="entry name" value="TetR_N"/>
    <property type="match status" value="1"/>
</dbReference>
<evidence type="ECO:0000256" key="1">
    <source>
        <dbReference type="ARBA" id="ARBA00023125"/>
    </source>
</evidence>
<dbReference type="AlphaFoldDB" id="A0A0C1R4I0"/>
<sequence>MNAKAKSGDSREQLLQLAEALFGERGYTSVTLRDIADAFKVRQAALYYHFPGGKEELFVEVIKRSFMRHLDGLNRAISEAEPSLSSQLNLMADWLLAQPPLDMIRLARSDLPALSPDHAQTLMELGEVSLVQPIQQVLAQAYERGEIRLVDSKLMATMFLSLIDTAHDMHRYKTIPKQVLARDTIDILLDGMRRR</sequence>
<dbReference type="EMBL" id="JHEG02000048">
    <property type="protein sequence ID" value="KIE10673.1"/>
    <property type="molecule type" value="Genomic_DNA"/>
</dbReference>
<dbReference type="PANTHER" id="PTHR30055">
    <property type="entry name" value="HTH-TYPE TRANSCRIPTIONAL REGULATOR RUTR"/>
    <property type="match status" value="1"/>
</dbReference>
<evidence type="ECO:0000313" key="5">
    <source>
        <dbReference type="EMBL" id="KIE10673.1"/>
    </source>
</evidence>
<dbReference type="EMBL" id="JHEG04000001">
    <property type="protein sequence ID" value="KAF3886665.1"/>
    <property type="molecule type" value="Genomic_DNA"/>
</dbReference>
<evidence type="ECO:0000313" key="6">
    <source>
        <dbReference type="Proteomes" id="UP000029738"/>
    </source>
</evidence>
<dbReference type="OrthoDB" id="9800152at2"/>
<dbReference type="InterPro" id="IPR036271">
    <property type="entry name" value="Tet_transcr_reg_TetR-rel_C_sf"/>
</dbReference>
<dbReference type="SUPFAM" id="SSF48498">
    <property type="entry name" value="Tetracyclin repressor-like, C-terminal domain"/>
    <property type="match status" value="1"/>
</dbReference>
<dbReference type="InterPro" id="IPR039536">
    <property type="entry name" value="TetR_C_Proteobacteria"/>
</dbReference>
<reference evidence="5" key="1">
    <citation type="journal article" date="2015" name="Genome Announc.">
        <title>Draft Genome Sequence of Tolypothrix boutellei Strain VB521301.</title>
        <authorList>
            <person name="Chandrababunaidu M.M."/>
            <person name="Singh D."/>
            <person name="Sen D."/>
            <person name="Bhan S."/>
            <person name="Das S."/>
            <person name="Gupta A."/>
            <person name="Adhikary S.P."/>
            <person name="Tripathy S."/>
        </authorList>
    </citation>
    <scope>NUCLEOTIDE SEQUENCE</scope>
    <source>
        <strain evidence="5">VB521301</strain>
    </source>
</reference>
<dbReference type="Pfam" id="PF14246">
    <property type="entry name" value="TetR_C_7"/>
    <property type="match status" value="1"/>
</dbReference>
<dbReference type="PANTHER" id="PTHR30055:SF237">
    <property type="entry name" value="TRANSCRIPTIONAL REPRESSOR MCE3R"/>
    <property type="match status" value="1"/>
</dbReference>
<reference evidence="4" key="2">
    <citation type="submission" date="2019-11" db="EMBL/GenBank/DDBJ databases">
        <title>Improved Assembly of Tolypothrix boutellei genome.</title>
        <authorList>
            <person name="Sarangi A.N."/>
            <person name="Mukherjee M."/>
            <person name="Ghosh S."/>
            <person name="Singh D."/>
            <person name="Das A."/>
            <person name="Kant S."/>
            <person name="Prusty A."/>
            <person name="Tripathy S."/>
        </authorList>
    </citation>
    <scope>NUCLEOTIDE SEQUENCE</scope>
    <source>
        <strain evidence="4">VB521301</strain>
    </source>
</reference>
<protein>
    <submittedName>
        <fullName evidence="4">TetR/AcrR family transcriptional regulator</fullName>
    </submittedName>
</protein>
<dbReference type="GO" id="GO:0000976">
    <property type="term" value="F:transcription cis-regulatory region binding"/>
    <property type="evidence" value="ECO:0007669"/>
    <property type="project" value="TreeGrafter"/>
</dbReference>
<organism evidence="5">
    <name type="scientific">Tolypothrix bouteillei VB521301</name>
    <dbReference type="NCBI Taxonomy" id="1479485"/>
    <lineage>
        <taxon>Bacteria</taxon>
        <taxon>Bacillati</taxon>
        <taxon>Cyanobacteriota</taxon>
        <taxon>Cyanophyceae</taxon>
        <taxon>Nostocales</taxon>
        <taxon>Tolypothrichaceae</taxon>
        <taxon>Tolypothrix</taxon>
    </lineage>
</organism>